<reference evidence="12 13" key="1">
    <citation type="submission" date="2019-11" db="EMBL/GenBank/DDBJ databases">
        <title>Characterisation of Fundicoccus ignavus gen. nov. sp. nov., a novel genus of the family Aerococcaceae isolated from bulk tank milk.</title>
        <authorList>
            <person name="Siebert A."/>
            <person name="Huptas C."/>
            <person name="Wenning M."/>
            <person name="Scherer S."/>
            <person name="Doll E.V."/>
        </authorList>
    </citation>
    <scope>NUCLEOTIDE SEQUENCE [LARGE SCALE GENOMIC DNA]</scope>
    <source>
        <strain evidence="10 13">DSM 109653</strain>
        <strain evidence="11 12">WS4759</strain>
    </source>
</reference>
<evidence type="ECO:0000256" key="3">
    <source>
        <dbReference type="ARBA" id="ARBA00022516"/>
    </source>
</evidence>
<evidence type="ECO:0000256" key="5">
    <source>
        <dbReference type="ARBA" id="ARBA00022840"/>
    </source>
</evidence>
<proteinExistence type="inferred from homology"/>
<evidence type="ECO:0000313" key="13">
    <source>
        <dbReference type="Proteomes" id="UP000469870"/>
    </source>
</evidence>
<dbReference type="InterPro" id="IPR041431">
    <property type="entry name" value="Mvd1_C"/>
</dbReference>
<dbReference type="GO" id="GO:0019287">
    <property type="term" value="P:isopentenyl diphosphate biosynthetic process, mevalonate pathway"/>
    <property type="evidence" value="ECO:0007669"/>
    <property type="project" value="InterPro"/>
</dbReference>
<dbReference type="PANTHER" id="PTHR10977">
    <property type="entry name" value="DIPHOSPHOMEVALONATE DECARBOXYLASE"/>
    <property type="match status" value="1"/>
</dbReference>
<dbReference type="GO" id="GO:0005524">
    <property type="term" value="F:ATP binding"/>
    <property type="evidence" value="ECO:0007669"/>
    <property type="project" value="UniProtKB-KW"/>
</dbReference>
<evidence type="ECO:0000313" key="12">
    <source>
        <dbReference type="Proteomes" id="UP000430975"/>
    </source>
</evidence>
<dbReference type="Gene3D" id="3.30.70.890">
    <property type="entry name" value="GHMP kinase, C-terminal domain"/>
    <property type="match status" value="1"/>
</dbReference>
<dbReference type="GO" id="GO:0004163">
    <property type="term" value="F:diphosphomevalonate decarboxylase activity"/>
    <property type="evidence" value="ECO:0007669"/>
    <property type="project" value="UniProtKB-EC"/>
</dbReference>
<evidence type="ECO:0000256" key="4">
    <source>
        <dbReference type="ARBA" id="ARBA00022741"/>
    </source>
</evidence>
<dbReference type="Proteomes" id="UP000469870">
    <property type="component" value="Unassembled WGS sequence"/>
</dbReference>
<dbReference type="RefSeq" id="WP_153861542.1">
    <property type="nucleotide sequence ID" value="NZ_WJQR01000003.1"/>
</dbReference>
<comment type="caution">
    <text evidence="11">The sequence shown here is derived from an EMBL/GenBank/DDBJ whole genome shotgun (WGS) entry which is preliminary data.</text>
</comment>
<dbReference type="InterPro" id="IPR020568">
    <property type="entry name" value="Ribosomal_Su5_D2-typ_SF"/>
</dbReference>
<feature type="domain" description="Diphosphomevalonate decarboxylase-like N-terminal" evidence="9">
    <location>
        <begin position="11"/>
        <end position="164"/>
    </location>
</feature>
<dbReference type="EMBL" id="WJQR01000003">
    <property type="protein sequence ID" value="MRI81111.1"/>
    <property type="molecule type" value="Genomic_DNA"/>
</dbReference>
<evidence type="ECO:0000256" key="2">
    <source>
        <dbReference type="ARBA" id="ARBA00012296"/>
    </source>
</evidence>
<sequence>MNEIHSAGYRAHTNIALIKYWGKRNKELFLPVTSSLSLTLDAFYTDTHVEFDTSLTGDVFYLGGELQNEANTAKVSRFLDLFRETAGKPNLYAKVTSVNHVPTAAGLASSASAFAALAGACNLALDLQLDAQTLSTYARQGSGSASRSLLGGFVEWHKGEGDESASSYAEAFDDADWDLAMVFVIINRNAKKIDSRLGMEHTNQTSPFYALWPQEVEKDLAMIKPAIKAHDLDTVGQIAEHNAMKMHAMTIAAKPSFTYWEPASIEAMTIVRELREQGIPAYITMDAGPNVKVLCRASQAETIKAAFAPRFGADQVVIAKPGPAAHPLEKE</sequence>
<evidence type="ECO:0000259" key="8">
    <source>
        <dbReference type="Pfam" id="PF18376"/>
    </source>
</evidence>
<dbReference type="Pfam" id="PF18376">
    <property type="entry name" value="MDD_C"/>
    <property type="match status" value="1"/>
</dbReference>
<dbReference type="EMBL" id="WJQS01000009">
    <property type="protein sequence ID" value="MRI86186.1"/>
    <property type="molecule type" value="Genomic_DNA"/>
</dbReference>
<keyword evidence="3" id="KW-0444">Lipid biosynthesis</keyword>
<keyword evidence="5" id="KW-0067">ATP-binding</keyword>
<name>A0A6I2GG95_9LACT</name>
<dbReference type="InterPro" id="IPR053859">
    <property type="entry name" value="MVD-like_N"/>
</dbReference>
<evidence type="ECO:0000256" key="6">
    <source>
        <dbReference type="ARBA" id="ARBA00023098"/>
    </source>
</evidence>
<dbReference type="Pfam" id="PF22700">
    <property type="entry name" value="MVD-like_N"/>
    <property type="match status" value="1"/>
</dbReference>
<dbReference type="Gene3D" id="3.30.230.10">
    <property type="match status" value="1"/>
</dbReference>
<dbReference type="EC" id="4.1.1.33" evidence="2"/>
<dbReference type="NCBIfam" id="TIGR01240">
    <property type="entry name" value="mevDPdecarb"/>
    <property type="match status" value="1"/>
</dbReference>
<evidence type="ECO:0000256" key="1">
    <source>
        <dbReference type="ARBA" id="ARBA00008831"/>
    </source>
</evidence>
<evidence type="ECO:0000313" key="10">
    <source>
        <dbReference type="EMBL" id="MRI81111.1"/>
    </source>
</evidence>
<keyword evidence="12" id="KW-1185">Reference proteome</keyword>
<evidence type="ECO:0000313" key="11">
    <source>
        <dbReference type="EMBL" id="MRI86186.1"/>
    </source>
</evidence>
<keyword evidence="6" id="KW-0443">Lipid metabolism</keyword>
<keyword evidence="7 11" id="KW-0456">Lyase</keyword>
<dbReference type="SUPFAM" id="SSF55060">
    <property type="entry name" value="GHMP Kinase, C-terminal domain"/>
    <property type="match status" value="1"/>
</dbReference>
<dbReference type="InterPro" id="IPR036554">
    <property type="entry name" value="GHMP_kinase_C_sf"/>
</dbReference>
<protein>
    <recommendedName>
        <fullName evidence="2">diphosphomevalonate decarboxylase</fullName>
        <ecNumber evidence="2">4.1.1.33</ecNumber>
    </recommendedName>
</protein>
<dbReference type="FunFam" id="3.30.230.10:FF:000072">
    <property type="entry name" value="Diphosphomevalonate decarboxylase"/>
    <property type="match status" value="1"/>
</dbReference>
<evidence type="ECO:0000259" key="9">
    <source>
        <dbReference type="Pfam" id="PF22700"/>
    </source>
</evidence>
<dbReference type="PANTHER" id="PTHR10977:SF3">
    <property type="entry name" value="DIPHOSPHOMEVALONATE DECARBOXYLASE"/>
    <property type="match status" value="1"/>
</dbReference>
<dbReference type="AlphaFoldDB" id="A0A6I2GG95"/>
<dbReference type="SUPFAM" id="SSF54211">
    <property type="entry name" value="Ribosomal protein S5 domain 2-like"/>
    <property type="match status" value="1"/>
</dbReference>
<evidence type="ECO:0000256" key="7">
    <source>
        <dbReference type="ARBA" id="ARBA00023239"/>
    </source>
</evidence>
<gene>
    <name evidence="11" type="primary">mvaD</name>
    <name evidence="11" type="ORF">GIY09_10050</name>
    <name evidence="10" type="ORF">GIY11_03680</name>
</gene>
<dbReference type="InterPro" id="IPR029765">
    <property type="entry name" value="Mev_diP_decarb"/>
</dbReference>
<comment type="similarity">
    <text evidence="1">Belongs to the diphosphomevalonate decarboxylase family.</text>
</comment>
<dbReference type="PIRSF" id="PIRSF015950">
    <property type="entry name" value="Mev_P_decrbx"/>
    <property type="match status" value="1"/>
</dbReference>
<dbReference type="Proteomes" id="UP000430975">
    <property type="component" value="Unassembled WGS sequence"/>
</dbReference>
<dbReference type="GO" id="GO:0005829">
    <property type="term" value="C:cytosol"/>
    <property type="evidence" value="ECO:0007669"/>
    <property type="project" value="InterPro"/>
</dbReference>
<keyword evidence="4" id="KW-0547">Nucleotide-binding</keyword>
<organism evidence="11 12">
    <name type="scientific">Fundicoccus ignavus</name>
    <dbReference type="NCBI Taxonomy" id="2664442"/>
    <lineage>
        <taxon>Bacteria</taxon>
        <taxon>Bacillati</taxon>
        <taxon>Bacillota</taxon>
        <taxon>Bacilli</taxon>
        <taxon>Lactobacillales</taxon>
        <taxon>Aerococcaceae</taxon>
        <taxon>Fundicoccus</taxon>
    </lineage>
</organism>
<dbReference type="InterPro" id="IPR005935">
    <property type="entry name" value="Mev_decarb"/>
</dbReference>
<dbReference type="InterPro" id="IPR014721">
    <property type="entry name" value="Ribsml_uS5_D2-typ_fold_subgr"/>
</dbReference>
<feature type="domain" description="Mvd1 C-terminal" evidence="8">
    <location>
        <begin position="182"/>
        <end position="313"/>
    </location>
</feature>
<accession>A0A6I2GG95</accession>